<evidence type="ECO:0000256" key="3">
    <source>
        <dbReference type="ARBA" id="ARBA00022692"/>
    </source>
</evidence>
<evidence type="ECO:0000256" key="2">
    <source>
        <dbReference type="ARBA" id="ARBA00022448"/>
    </source>
</evidence>
<dbReference type="InterPro" id="IPR030847">
    <property type="entry name" value="Hem25/SLC25A38"/>
</dbReference>
<dbReference type="HAMAP" id="MF_03064">
    <property type="entry name" value="SLC25A38"/>
    <property type="match status" value="1"/>
</dbReference>
<evidence type="ECO:0000313" key="12">
    <source>
        <dbReference type="EMBL" id="VUG16914.1"/>
    </source>
</evidence>
<comment type="catalytic activity">
    <reaction evidence="9 10">
        <text>glycine(in) = glycine(out)</text>
        <dbReference type="Rhea" id="RHEA:70715"/>
        <dbReference type="ChEBI" id="CHEBI:57305"/>
    </reaction>
</comment>
<feature type="repeat" description="Solcar" evidence="11">
    <location>
        <begin position="224"/>
        <end position="307"/>
    </location>
</feature>
<evidence type="ECO:0000256" key="7">
    <source>
        <dbReference type="ARBA" id="ARBA00023128"/>
    </source>
</evidence>
<dbReference type="Proteomes" id="UP000478008">
    <property type="component" value="Unassembled WGS sequence"/>
</dbReference>
<dbReference type="GO" id="GO:0005743">
    <property type="term" value="C:mitochondrial inner membrane"/>
    <property type="evidence" value="ECO:0007669"/>
    <property type="project" value="UniProtKB-SubCell"/>
</dbReference>
<keyword evidence="3 10" id="KW-0812">Transmembrane</keyword>
<evidence type="ECO:0000256" key="4">
    <source>
        <dbReference type="ARBA" id="ARBA00022737"/>
    </source>
</evidence>
<feature type="repeat" description="Solcar" evidence="11">
    <location>
        <begin position="112"/>
        <end position="196"/>
    </location>
</feature>
<keyword evidence="6 10" id="KW-1133">Transmembrane helix</keyword>
<dbReference type="Pfam" id="PF00153">
    <property type="entry name" value="Mito_carr"/>
    <property type="match status" value="3"/>
</dbReference>
<dbReference type="PROSITE" id="PS50920">
    <property type="entry name" value="SOLCAR"/>
    <property type="match status" value="3"/>
</dbReference>
<dbReference type="InterPro" id="IPR023395">
    <property type="entry name" value="MCP_dom_sf"/>
</dbReference>
<accession>A0A3F2XZR9</accession>
<dbReference type="PANTHER" id="PTHR46181:SF3">
    <property type="entry name" value="MITOCHONDRIAL GLYCINE TRANSPORTER"/>
    <property type="match status" value="1"/>
</dbReference>
<dbReference type="Gene3D" id="1.50.40.10">
    <property type="entry name" value="Mitochondrial carrier domain"/>
    <property type="match status" value="2"/>
</dbReference>
<keyword evidence="13" id="KW-1185">Reference proteome</keyword>
<gene>
    <name evidence="12" type="primary">HEM25</name>
    <name evidence="12" type="ORF">DEBR0S1_28832G</name>
</gene>
<dbReference type="InterPro" id="IPR018108">
    <property type="entry name" value="MCP_transmembrane"/>
</dbReference>
<comment type="function">
    <text evidence="10">Mitochondrial glycine transporter that imports glycine into the mitochondrial matrix. Plays an important role in providing glycine for the first enzymatic step in heme biosynthesis, the condensation of glycine with succinyl-CoA to produce 5-aminolevulinate (ALA) in the miochondrial matrix.</text>
</comment>
<keyword evidence="4 10" id="KW-0677">Repeat</keyword>
<dbReference type="GO" id="GO:0015187">
    <property type="term" value="F:glycine transmembrane transporter activity"/>
    <property type="evidence" value="ECO:0007669"/>
    <property type="project" value="UniProtKB-UniRule"/>
</dbReference>
<protein>
    <recommendedName>
        <fullName evidence="10">Mitochondrial glycine transporter</fullName>
    </recommendedName>
    <alternativeName>
        <fullName evidence="10">Solute carrier family 25 member 38 homolog</fullName>
    </alternativeName>
</protein>
<dbReference type="STRING" id="5007.A0A3F2XZR9"/>
<comment type="subcellular location">
    <subcellularLocation>
        <location evidence="1">Membrane</location>
        <topology evidence="1">Multi-pass membrane protein</topology>
    </subcellularLocation>
    <subcellularLocation>
        <location evidence="10">Mitochondrion inner membrane</location>
        <topology evidence="10">Multi-pass membrane protein</topology>
    </subcellularLocation>
</comment>
<keyword evidence="2 10" id="KW-0813">Transport</keyword>
<evidence type="ECO:0000256" key="6">
    <source>
        <dbReference type="ARBA" id="ARBA00022989"/>
    </source>
</evidence>
<dbReference type="GO" id="GO:1904983">
    <property type="term" value="P:glycine import into mitochondrion"/>
    <property type="evidence" value="ECO:0007669"/>
    <property type="project" value="UniProtKB-UniRule"/>
</dbReference>
<dbReference type="EMBL" id="CABFWN010000001">
    <property type="protein sequence ID" value="VUG16914.1"/>
    <property type="molecule type" value="Genomic_DNA"/>
</dbReference>
<evidence type="ECO:0000313" key="13">
    <source>
        <dbReference type="Proteomes" id="UP000478008"/>
    </source>
</evidence>
<keyword evidence="7 10" id="KW-0496">Mitochondrion</keyword>
<evidence type="ECO:0000256" key="11">
    <source>
        <dbReference type="PROSITE-ProRule" id="PRU00282"/>
    </source>
</evidence>
<evidence type="ECO:0000256" key="5">
    <source>
        <dbReference type="ARBA" id="ARBA00022792"/>
    </source>
</evidence>
<evidence type="ECO:0000256" key="8">
    <source>
        <dbReference type="ARBA" id="ARBA00023136"/>
    </source>
</evidence>
<name>A0A3F2XZR9_DEKBR</name>
<dbReference type="SUPFAM" id="SSF103506">
    <property type="entry name" value="Mitochondrial carrier"/>
    <property type="match status" value="1"/>
</dbReference>
<reference evidence="12 13" key="1">
    <citation type="submission" date="2019-07" db="EMBL/GenBank/DDBJ databases">
        <authorList>
            <person name="Friedrich A."/>
            <person name="Schacherer J."/>
        </authorList>
    </citation>
    <scope>NUCLEOTIDE SEQUENCE [LARGE SCALE GENOMIC DNA]</scope>
</reference>
<sequence length="307" mass="33957">MTKDVPASRHLLAGFAGGLTSAVCLQPLDLVKTRVQQSQGNSIVSVLRQISSIKELWRGTLPSAVRTSVGTALYLTSLNFIRTKMAIHRLHQHPGLADQQYGIKTSSKLPRLPAGDNLIAGMISRTIVGFITMPITVIKVRFESDMYHYNSLWEGVTLMYKKEGFRSFFTGFGATCMRDAPYAGLYMAFYEKNKMLLPKLFHTRSVTSDSTLSPRSPSMMTASTSAVVNSVSAIFAAFFATAITGPFDTIKTNMQLNPTKYKTFIQSTVTLASRGWLRLFDGLSLRLLRKAGSAGIAWCIYEQIVRL</sequence>
<proteinExistence type="inferred from homology"/>
<evidence type="ECO:0000256" key="10">
    <source>
        <dbReference type="HAMAP-Rule" id="MF_03064"/>
    </source>
</evidence>
<organism evidence="12 13">
    <name type="scientific">Dekkera bruxellensis</name>
    <name type="common">Brettanomyces custersii</name>
    <dbReference type="NCBI Taxonomy" id="5007"/>
    <lineage>
        <taxon>Eukaryota</taxon>
        <taxon>Fungi</taxon>
        <taxon>Dikarya</taxon>
        <taxon>Ascomycota</taxon>
        <taxon>Saccharomycotina</taxon>
        <taxon>Pichiomycetes</taxon>
        <taxon>Pichiales</taxon>
        <taxon>Pichiaceae</taxon>
        <taxon>Brettanomyces</taxon>
    </lineage>
</organism>
<evidence type="ECO:0000256" key="1">
    <source>
        <dbReference type="ARBA" id="ARBA00004141"/>
    </source>
</evidence>
<keyword evidence="8 10" id="KW-0472">Membrane</keyword>
<dbReference type="PANTHER" id="PTHR46181">
    <property type="entry name" value="MITOCHONDRIAL GLYCINE TRANSPORTER"/>
    <property type="match status" value="1"/>
</dbReference>
<comment type="similarity">
    <text evidence="10">Belongs to the mitochondrial carrier (TC 2.A.29) family. SLC25A38 subfamily.</text>
</comment>
<keyword evidence="5 10" id="KW-0999">Mitochondrion inner membrane</keyword>
<evidence type="ECO:0000256" key="9">
    <source>
        <dbReference type="ARBA" id="ARBA00034060"/>
    </source>
</evidence>
<dbReference type="AlphaFoldDB" id="A0A3F2XZR9"/>
<feature type="repeat" description="Solcar" evidence="11">
    <location>
        <begin position="8"/>
        <end position="84"/>
    </location>
</feature>